<protein>
    <submittedName>
        <fullName evidence="7">Formate/nitrite transporter family protein</fullName>
    </submittedName>
</protein>
<keyword evidence="4 6" id="KW-0472">Membrane</keyword>
<dbReference type="RefSeq" id="WP_313793080.1">
    <property type="nucleotide sequence ID" value="NZ_CP102453.1"/>
</dbReference>
<evidence type="ECO:0000256" key="6">
    <source>
        <dbReference type="SAM" id="Phobius"/>
    </source>
</evidence>
<evidence type="ECO:0000256" key="3">
    <source>
        <dbReference type="ARBA" id="ARBA00022989"/>
    </source>
</evidence>
<comment type="subcellular location">
    <subcellularLocation>
        <location evidence="1">Membrane</location>
        <topology evidence="1">Multi-pass membrane protein</topology>
    </subcellularLocation>
</comment>
<dbReference type="InterPro" id="IPR000292">
    <property type="entry name" value="For/NO2_transpt"/>
</dbReference>
<dbReference type="Pfam" id="PF01226">
    <property type="entry name" value="Form_Nir_trans"/>
    <property type="match status" value="1"/>
</dbReference>
<dbReference type="PANTHER" id="PTHR30520">
    <property type="entry name" value="FORMATE TRANSPORTER-RELATED"/>
    <property type="match status" value="1"/>
</dbReference>
<keyword evidence="3 6" id="KW-1133">Transmembrane helix</keyword>
<dbReference type="InterPro" id="IPR024002">
    <property type="entry name" value="For/NO2_transpt_CS"/>
</dbReference>
<reference evidence="7 8" key="1">
    <citation type="submission" date="2022-08" db="EMBL/GenBank/DDBJ databases">
        <title>Aerococcaceae sp. nov isolated from spoiled eye mask.</title>
        <authorList>
            <person name="Zhou G."/>
            <person name="Xie X.-B."/>
            <person name="Shi Q.-S."/>
            <person name="Wang Y.-S."/>
            <person name="Wen X."/>
            <person name="Peng H."/>
            <person name="Yang X.-J."/>
            <person name="Tao H.-B."/>
            <person name="Huang X.-M."/>
        </authorList>
    </citation>
    <scope>NUCLEOTIDE SEQUENCE [LARGE SCALE GENOMIC DNA]</scope>
    <source>
        <strain evidence="8">DM20194951</strain>
    </source>
</reference>
<dbReference type="PANTHER" id="PTHR30520:SF6">
    <property type="entry name" value="FORMATE_NITRATE FAMILY TRANSPORTER (EUROFUNG)"/>
    <property type="match status" value="1"/>
</dbReference>
<feature type="transmembrane region" description="Helical" evidence="6">
    <location>
        <begin position="183"/>
        <end position="205"/>
    </location>
</feature>
<dbReference type="PROSITE" id="PS01005">
    <property type="entry name" value="FORMATE_NITRITE_TP_1"/>
    <property type="match status" value="1"/>
</dbReference>
<dbReference type="EMBL" id="CP102453">
    <property type="protein sequence ID" value="UUX33578.1"/>
    <property type="molecule type" value="Genomic_DNA"/>
</dbReference>
<feature type="transmembrane region" description="Helical" evidence="6">
    <location>
        <begin position="154"/>
        <end position="171"/>
    </location>
</feature>
<dbReference type="Gene3D" id="1.20.1080.10">
    <property type="entry name" value="Glycerol uptake facilitator protein"/>
    <property type="match status" value="1"/>
</dbReference>
<gene>
    <name evidence="7" type="ORF">NRE15_11825</name>
</gene>
<sequence length="250" mass="26687">MDLKGKDLLEFTANKGADKANSSYKKMIILGFLAGLYISIGYALYLKAISSSDSEWAGLIGSFLFPIGLLLIVVAGGDLFTGNILDVAVSYLLKKVPLSLLVRNWVVVFLSNALGAVFLAYTYGEVLGFNDALMQTGTLQYAIDGKLNWSPWEMIVSGMLCNILVTLGIWLSNSSKSNVGKMFLLWVPIAAFVYLGFQHSVANLYLLTSGLFAGVTTIGPVLSNLLFVVIGNILGGAVVVAGLYAAAYGD</sequence>
<name>A0ABY5P4B0_9LACT</name>
<organism evidence="7 8">
    <name type="scientific">Fundicoccus culcitae</name>
    <dbReference type="NCBI Taxonomy" id="2969821"/>
    <lineage>
        <taxon>Bacteria</taxon>
        <taxon>Bacillati</taxon>
        <taxon>Bacillota</taxon>
        <taxon>Bacilli</taxon>
        <taxon>Lactobacillales</taxon>
        <taxon>Aerococcaceae</taxon>
        <taxon>Fundicoccus</taxon>
    </lineage>
</organism>
<keyword evidence="2 6" id="KW-0812">Transmembrane</keyword>
<feature type="transmembrane region" description="Helical" evidence="6">
    <location>
        <begin position="105"/>
        <end position="124"/>
    </location>
</feature>
<feature type="transmembrane region" description="Helical" evidence="6">
    <location>
        <begin position="225"/>
        <end position="247"/>
    </location>
</feature>
<dbReference type="InterPro" id="IPR023271">
    <property type="entry name" value="Aquaporin-like"/>
</dbReference>
<proteinExistence type="inferred from homology"/>
<evidence type="ECO:0000313" key="8">
    <source>
        <dbReference type="Proteomes" id="UP001315967"/>
    </source>
</evidence>
<evidence type="ECO:0000313" key="7">
    <source>
        <dbReference type="EMBL" id="UUX33578.1"/>
    </source>
</evidence>
<dbReference type="Proteomes" id="UP001315967">
    <property type="component" value="Chromosome"/>
</dbReference>
<evidence type="ECO:0000256" key="5">
    <source>
        <dbReference type="ARBA" id="ARBA00049660"/>
    </source>
</evidence>
<keyword evidence="8" id="KW-1185">Reference proteome</keyword>
<feature type="transmembrane region" description="Helical" evidence="6">
    <location>
        <begin position="65"/>
        <end position="93"/>
    </location>
</feature>
<accession>A0ABY5P4B0</accession>
<evidence type="ECO:0000256" key="1">
    <source>
        <dbReference type="ARBA" id="ARBA00004141"/>
    </source>
</evidence>
<evidence type="ECO:0000256" key="2">
    <source>
        <dbReference type="ARBA" id="ARBA00022692"/>
    </source>
</evidence>
<evidence type="ECO:0000256" key="4">
    <source>
        <dbReference type="ARBA" id="ARBA00023136"/>
    </source>
</evidence>
<feature type="transmembrane region" description="Helical" evidence="6">
    <location>
        <begin position="27"/>
        <end position="45"/>
    </location>
</feature>
<comment type="similarity">
    <text evidence="5">Belongs to the FNT transporter (TC 1.A.16) family.</text>
</comment>